<dbReference type="SUPFAM" id="SSF88946">
    <property type="entry name" value="Sigma2 domain of RNA polymerase sigma factors"/>
    <property type="match status" value="1"/>
</dbReference>
<feature type="domain" description="RNA polymerase sigma-70 region 2" evidence="6">
    <location>
        <begin position="34"/>
        <end position="98"/>
    </location>
</feature>
<dbReference type="InterPro" id="IPR036388">
    <property type="entry name" value="WH-like_DNA-bd_sf"/>
</dbReference>
<dbReference type="Gene3D" id="1.10.1740.10">
    <property type="match status" value="1"/>
</dbReference>
<name>A0A3B0Y0L5_9ZZZZ</name>
<dbReference type="GO" id="GO:0016987">
    <property type="term" value="F:sigma factor activity"/>
    <property type="evidence" value="ECO:0007669"/>
    <property type="project" value="UniProtKB-KW"/>
</dbReference>
<dbReference type="AlphaFoldDB" id="A0A3B0Y0L5"/>
<dbReference type="PANTHER" id="PTHR43133">
    <property type="entry name" value="RNA POLYMERASE ECF-TYPE SIGMA FACTO"/>
    <property type="match status" value="1"/>
</dbReference>
<dbReference type="GO" id="GO:0003677">
    <property type="term" value="F:DNA binding"/>
    <property type="evidence" value="ECO:0007669"/>
    <property type="project" value="UniProtKB-KW"/>
</dbReference>
<keyword evidence="2" id="KW-0805">Transcription regulation</keyword>
<dbReference type="PANTHER" id="PTHR43133:SF8">
    <property type="entry name" value="RNA POLYMERASE SIGMA FACTOR HI_1459-RELATED"/>
    <property type="match status" value="1"/>
</dbReference>
<evidence type="ECO:0000256" key="3">
    <source>
        <dbReference type="ARBA" id="ARBA00023082"/>
    </source>
</evidence>
<dbReference type="InterPro" id="IPR013325">
    <property type="entry name" value="RNA_pol_sigma_r2"/>
</dbReference>
<keyword evidence="4" id="KW-0238">DNA-binding</keyword>
<dbReference type="GO" id="GO:0006352">
    <property type="term" value="P:DNA-templated transcription initiation"/>
    <property type="evidence" value="ECO:0007669"/>
    <property type="project" value="InterPro"/>
</dbReference>
<reference evidence="7" key="1">
    <citation type="submission" date="2018-06" db="EMBL/GenBank/DDBJ databases">
        <authorList>
            <person name="Zhirakovskaya E."/>
        </authorList>
    </citation>
    <scope>NUCLEOTIDE SEQUENCE</scope>
</reference>
<keyword evidence="5" id="KW-0804">Transcription</keyword>
<dbReference type="Pfam" id="PF04542">
    <property type="entry name" value="Sigma70_r2"/>
    <property type="match status" value="1"/>
</dbReference>
<evidence type="ECO:0000256" key="4">
    <source>
        <dbReference type="ARBA" id="ARBA00023125"/>
    </source>
</evidence>
<comment type="similarity">
    <text evidence="1">Belongs to the sigma-70 factor family. ECF subfamily.</text>
</comment>
<dbReference type="SUPFAM" id="SSF88659">
    <property type="entry name" value="Sigma3 and sigma4 domains of RNA polymerase sigma factors"/>
    <property type="match status" value="1"/>
</dbReference>
<dbReference type="InterPro" id="IPR014284">
    <property type="entry name" value="RNA_pol_sigma-70_dom"/>
</dbReference>
<keyword evidence="3" id="KW-0731">Sigma factor</keyword>
<evidence type="ECO:0000259" key="6">
    <source>
        <dbReference type="Pfam" id="PF04542"/>
    </source>
</evidence>
<protein>
    <recommendedName>
        <fullName evidence="6">RNA polymerase sigma-70 region 2 domain-containing protein</fullName>
    </recommendedName>
</protein>
<organism evidence="7">
    <name type="scientific">hydrothermal vent metagenome</name>
    <dbReference type="NCBI Taxonomy" id="652676"/>
    <lineage>
        <taxon>unclassified sequences</taxon>
        <taxon>metagenomes</taxon>
        <taxon>ecological metagenomes</taxon>
    </lineage>
</organism>
<evidence type="ECO:0000256" key="5">
    <source>
        <dbReference type="ARBA" id="ARBA00023163"/>
    </source>
</evidence>
<dbReference type="InterPro" id="IPR039425">
    <property type="entry name" value="RNA_pol_sigma-70-like"/>
</dbReference>
<dbReference type="EMBL" id="UOFI01000017">
    <property type="protein sequence ID" value="VAW61946.1"/>
    <property type="molecule type" value="Genomic_DNA"/>
</dbReference>
<evidence type="ECO:0000313" key="7">
    <source>
        <dbReference type="EMBL" id="VAW61946.1"/>
    </source>
</evidence>
<evidence type="ECO:0000256" key="2">
    <source>
        <dbReference type="ARBA" id="ARBA00023015"/>
    </source>
</evidence>
<dbReference type="InterPro" id="IPR007627">
    <property type="entry name" value="RNA_pol_sigma70_r2"/>
</dbReference>
<dbReference type="Gene3D" id="1.10.10.10">
    <property type="entry name" value="Winged helix-like DNA-binding domain superfamily/Winged helix DNA-binding domain"/>
    <property type="match status" value="1"/>
</dbReference>
<dbReference type="NCBIfam" id="TIGR02937">
    <property type="entry name" value="sigma70-ECF"/>
    <property type="match status" value="1"/>
</dbReference>
<dbReference type="InterPro" id="IPR013324">
    <property type="entry name" value="RNA_pol_sigma_r3/r4-like"/>
</dbReference>
<accession>A0A3B0Y0L5</accession>
<gene>
    <name evidence="7" type="ORF">MNBD_GAMMA09-177</name>
</gene>
<proteinExistence type="inferred from homology"/>
<evidence type="ECO:0000256" key="1">
    <source>
        <dbReference type="ARBA" id="ARBA00010641"/>
    </source>
</evidence>
<sequence>MKNRDRKNYTQLDDETLTHLAQQGKNPAFDILLGRYRLSIKRYLLSLINDPDAADDILQETFIKVYTSIHQYRREASFKNWLFVITRNCWKNYLRSHQYQTRIDQHKDIYDLDIADEHSPEKVLIQQQQSTLLRIAIDALPNKQRMTLSLRINRQLPFARIADAMQCSLSTAKANHYSGVKTVERMMAA</sequence>